<gene>
    <name evidence="8" type="ORF">H6H00_10565</name>
</gene>
<evidence type="ECO:0000256" key="1">
    <source>
        <dbReference type="ARBA" id="ARBA00001974"/>
    </source>
</evidence>
<evidence type="ECO:0000256" key="6">
    <source>
        <dbReference type="ARBA" id="ARBA00023002"/>
    </source>
</evidence>
<dbReference type="GO" id="GO:0050660">
    <property type="term" value="F:flavin adenine dinucleotide binding"/>
    <property type="evidence" value="ECO:0007669"/>
    <property type="project" value="InterPro"/>
</dbReference>
<keyword evidence="4" id="KW-0274">FAD</keyword>
<dbReference type="Gene3D" id="3.50.50.60">
    <property type="entry name" value="FAD/NAD(P)-binding domain"/>
    <property type="match status" value="2"/>
</dbReference>
<keyword evidence="9" id="KW-1185">Reference proteome</keyword>
<comment type="similarity">
    <text evidence="2">Belongs to the FAD-binding monooxygenase family.</text>
</comment>
<evidence type="ECO:0000256" key="5">
    <source>
        <dbReference type="ARBA" id="ARBA00022857"/>
    </source>
</evidence>
<evidence type="ECO:0000256" key="2">
    <source>
        <dbReference type="ARBA" id="ARBA00010139"/>
    </source>
</evidence>
<reference evidence="8 9" key="1">
    <citation type="submission" date="2020-08" db="EMBL/GenBank/DDBJ databases">
        <authorList>
            <person name="Mo P."/>
        </authorList>
    </citation>
    <scope>NUCLEOTIDE SEQUENCE [LARGE SCALE GENOMIC DNA]</scope>
    <source>
        <strain evidence="8 9">CGMCC 4.1532</strain>
    </source>
</reference>
<dbReference type="InterPro" id="IPR050775">
    <property type="entry name" value="FAD-binding_Monooxygenases"/>
</dbReference>
<protein>
    <submittedName>
        <fullName evidence="8">NAD(P)/FAD-dependent oxidoreductase</fullName>
    </submittedName>
</protein>
<dbReference type="AlphaFoldDB" id="A0A7G7MNC7"/>
<dbReference type="RefSeq" id="WP_185721110.1">
    <property type="nucleotide sequence ID" value="NZ_BAAAWI010000001.1"/>
</dbReference>
<evidence type="ECO:0000256" key="4">
    <source>
        <dbReference type="ARBA" id="ARBA00022827"/>
    </source>
</evidence>
<proteinExistence type="inferred from homology"/>
<dbReference type="EMBL" id="CP060131">
    <property type="protein sequence ID" value="QNG54288.1"/>
    <property type="molecule type" value="Genomic_DNA"/>
</dbReference>
<dbReference type="InterPro" id="IPR036188">
    <property type="entry name" value="FAD/NAD-bd_sf"/>
</dbReference>
<keyword evidence="7" id="KW-0503">Monooxygenase</keyword>
<organism evidence="8 9">
    <name type="scientific">Pseudonocardia petroleophila</name>
    <dbReference type="NCBI Taxonomy" id="37331"/>
    <lineage>
        <taxon>Bacteria</taxon>
        <taxon>Bacillati</taxon>
        <taxon>Actinomycetota</taxon>
        <taxon>Actinomycetes</taxon>
        <taxon>Pseudonocardiales</taxon>
        <taxon>Pseudonocardiaceae</taxon>
        <taxon>Pseudonocardia</taxon>
    </lineage>
</organism>
<keyword evidence="5" id="KW-0521">NADP</keyword>
<evidence type="ECO:0000256" key="3">
    <source>
        <dbReference type="ARBA" id="ARBA00022630"/>
    </source>
</evidence>
<dbReference type="GO" id="GO:0050661">
    <property type="term" value="F:NADP binding"/>
    <property type="evidence" value="ECO:0007669"/>
    <property type="project" value="InterPro"/>
</dbReference>
<evidence type="ECO:0000313" key="8">
    <source>
        <dbReference type="EMBL" id="QNG54288.1"/>
    </source>
</evidence>
<accession>A0A7G7MNC7</accession>
<dbReference type="Pfam" id="PF00743">
    <property type="entry name" value="FMO-like"/>
    <property type="match status" value="1"/>
</dbReference>
<dbReference type="Proteomes" id="UP000515728">
    <property type="component" value="Chromosome"/>
</dbReference>
<sequence length="534" mass="58268">MGRTEVDVVVVGAGFAGLYMLHRLRGAGLSAAVLEAGDGVGGTWYWNRYPGARCDSESYYYSYSFSEELQQEWEWTERYPTQAEILRYLEHVADRFDLRRDIRFGTRVTQAAFDDDTGRWDVRAESGERWSAQFLVTAVGCLSAANIPRIPGLDGFGGEWFHTGRWPHEGVDLAGKRVGVVGTGSTGIQAIPVIAEQAAHLTVFQRTANYSIPARNGPMTREFAAEVKAGYADIRARQRASTNGHPFTISPTSALAVTDEERRAVYEAAWERGGLRFRASFADLLADRAANDTASDFIRDKIRGIVHDPATAEKLVPLDHPFATKRPPIDTHYFETYNRPNVSLVDVGATPIEEVTATGVRTSDGEHELDVIVFATGFDAMTGPLLGIDIRGAGGVALRDRWAAGPVSYLGLQVAGFPNLFTITGPGSPSVLTNMPTSIEQHVDWITDAVEHLREEGVDRMEATTAAQDAWVAHVNEAAARTLLPEAGTSWYLGANVPGKPRVFMPYAGGFAAYVRACDEVAADGYPGFELTSR</sequence>
<dbReference type="GO" id="GO:0004499">
    <property type="term" value="F:N,N-dimethylaniline monooxygenase activity"/>
    <property type="evidence" value="ECO:0007669"/>
    <property type="project" value="InterPro"/>
</dbReference>
<name>A0A7G7MNC7_9PSEU</name>
<keyword evidence="6" id="KW-0560">Oxidoreductase</keyword>
<evidence type="ECO:0000256" key="7">
    <source>
        <dbReference type="ARBA" id="ARBA00023033"/>
    </source>
</evidence>
<dbReference type="PANTHER" id="PTHR43098:SF3">
    <property type="entry name" value="L-ORNITHINE N(5)-MONOOXYGENASE-RELATED"/>
    <property type="match status" value="1"/>
</dbReference>
<comment type="cofactor">
    <cofactor evidence="1">
        <name>FAD</name>
        <dbReference type="ChEBI" id="CHEBI:57692"/>
    </cofactor>
</comment>
<evidence type="ECO:0000313" key="9">
    <source>
        <dbReference type="Proteomes" id="UP000515728"/>
    </source>
</evidence>
<dbReference type="SUPFAM" id="SSF51905">
    <property type="entry name" value="FAD/NAD(P)-binding domain"/>
    <property type="match status" value="2"/>
</dbReference>
<dbReference type="InterPro" id="IPR020946">
    <property type="entry name" value="Flavin_mOase-like"/>
</dbReference>
<keyword evidence="3" id="KW-0285">Flavoprotein</keyword>
<dbReference type="PANTHER" id="PTHR43098">
    <property type="entry name" value="L-ORNITHINE N(5)-MONOOXYGENASE-RELATED"/>
    <property type="match status" value="1"/>
</dbReference>
<dbReference type="KEGG" id="ppel:H6H00_10565"/>